<sequence length="1124" mass="123525">MPVPNVASKMCMLVVVHLTLQLSGQFLPCEGPLLIDSFPECDPRLDDYFATCNVVRTTAALTERDDDLPAVAVDCKFGATGNSAVHSIVAAYQIFTNSPEGLRRCTELLYLFLRSGANPNIRRSRDCRAPSHDAVFLTSRSSSPTGLHWAAQTLRDWGAQADTMEDLSGYTPLELSLALLGRDHRLTFALAGCTNISFPSRPDLSSESSLVQKLCQPCPPGTAGTGGRCRPCVLDGEAANSDQTECIICDSAQGLIPSDDRSRCIKRPLPAWAVGLIWAFSSLAVLVTVIVVVRKPLRRHCLIKGVNNSEPWRCRVFAALGGKMTSLPEKDASKMNYSQAIKKENYDFLNLLTKSWHVDADKVSTDMGELPLTTALRVRRPSVVKLLLNAKANPLACDPSVGKCPLMISLDSLHDSMSEITSAASPSSIAENILGQGGEVEDAQQAEVHSLLLISIALMEKSWAFGLAQHALSNPAKLTGGHDSLPMMLARCGLTAQCLEVLSVDTAAQSGAATYTNKDGENLLHVAASAVNFRICDRAVELGANVITKDGSGHTAIMRARTSSSSFPTNHYLACHLALQASDLYAVVDAVEGAWLARLTPPYTSSTTPIVLAAVQLLVTKLTQKLEDALEKEDVSQLEESIELVKYSRIQGMPDEARAICSMSRLKLLRGVKTGNELELKQAVINAKQYNVSAKLSEEVAAAEAALKTVSEQKAVSGAIRNLEEALSSRDPRCLCHAVLKCVLGNRLLTKATIVLRDLIWKLLEDGLSQNNVTMLDEALRLARRSSLSDPRIEALCRTVTSVMGHTPTYVLLRRLETAAKEDDPRIIFETLSDAVAVGLDRASPLFDRALERYHTVRESPRHWKVELGRPYELQDAILNKVVVTTEPKVKQFFQALLDDTHKVAYTRDRRNERVPARLRLQDVVLVQNERSFAKYRRKRSDIRGKVRDSEPGVKQFTGIKTARCWHGMLGVDKEPLQADVNEFYLFHGTTPMAAEAITSSDFKMDAAAGSSNAGEAPRRCILNCSTLLRVLLLPYLMYDLQEAEGPRAGQRALLLCRVLAGRILYSDDVYPRTGELVSSVASGEFDSVIGDREKCRNTFREFIVYDEDQVYPEFVIWYTQEFS</sequence>
<dbReference type="OrthoDB" id="411019at2759"/>
<dbReference type="AlphaFoldDB" id="A0A7J6LF88"/>
<dbReference type="SUPFAM" id="SSF56399">
    <property type="entry name" value="ADP-ribosylation"/>
    <property type="match status" value="1"/>
</dbReference>
<feature type="transmembrane region" description="Helical" evidence="1">
    <location>
        <begin position="271"/>
        <end position="293"/>
    </location>
</feature>
<evidence type="ECO:0000313" key="3">
    <source>
        <dbReference type="EMBL" id="KAF4657915.1"/>
    </source>
</evidence>
<name>A0A7J6LF88_PEROL</name>
<dbReference type="GO" id="GO:0005634">
    <property type="term" value="C:nucleus"/>
    <property type="evidence" value="ECO:0007669"/>
    <property type="project" value="TreeGrafter"/>
</dbReference>
<dbReference type="SUPFAM" id="SSF48403">
    <property type="entry name" value="Ankyrin repeat"/>
    <property type="match status" value="1"/>
</dbReference>
<evidence type="ECO:0000313" key="4">
    <source>
        <dbReference type="Proteomes" id="UP000570595"/>
    </source>
</evidence>
<gene>
    <name evidence="3" type="ORF">FOZ61_005980</name>
</gene>
<proteinExistence type="predicted"/>
<reference evidence="3 4" key="1">
    <citation type="submission" date="2020-04" db="EMBL/GenBank/DDBJ databases">
        <title>Perkinsus olseni comparative genomics.</title>
        <authorList>
            <person name="Bogema D.R."/>
        </authorList>
    </citation>
    <scope>NUCLEOTIDE SEQUENCE [LARGE SCALE GENOMIC DNA]</scope>
    <source>
        <strain evidence="3">ATCC PRA-179</strain>
    </source>
</reference>
<feature type="chain" id="PRO_5029457065" description="Poly [ADP-ribose] polymerase" evidence="2">
    <location>
        <begin position="25"/>
        <end position="1124"/>
    </location>
</feature>
<evidence type="ECO:0008006" key="5">
    <source>
        <dbReference type="Google" id="ProtNLM"/>
    </source>
</evidence>
<dbReference type="GO" id="GO:0003950">
    <property type="term" value="F:NAD+ poly-ADP-ribosyltransferase activity"/>
    <property type="evidence" value="ECO:0007669"/>
    <property type="project" value="TreeGrafter"/>
</dbReference>
<evidence type="ECO:0000256" key="2">
    <source>
        <dbReference type="SAM" id="SignalP"/>
    </source>
</evidence>
<dbReference type="InterPro" id="IPR002110">
    <property type="entry name" value="Ankyrin_rpt"/>
</dbReference>
<keyword evidence="1" id="KW-0812">Transmembrane</keyword>
<dbReference type="Proteomes" id="UP000570595">
    <property type="component" value="Unassembled WGS sequence"/>
</dbReference>
<comment type="caution">
    <text evidence="3">The sequence shown here is derived from an EMBL/GenBank/DDBJ whole genome shotgun (WGS) entry which is preliminary data.</text>
</comment>
<dbReference type="InterPro" id="IPR051712">
    <property type="entry name" value="ARTD-AVP"/>
</dbReference>
<evidence type="ECO:0000256" key="1">
    <source>
        <dbReference type="SAM" id="Phobius"/>
    </source>
</evidence>
<dbReference type="PANTHER" id="PTHR45740">
    <property type="entry name" value="POLY [ADP-RIBOSE] POLYMERASE"/>
    <property type="match status" value="1"/>
</dbReference>
<organism evidence="3 4">
    <name type="scientific">Perkinsus olseni</name>
    <name type="common">Perkinsus atlanticus</name>
    <dbReference type="NCBI Taxonomy" id="32597"/>
    <lineage>
        <taxon>Eukaryota</taxon>
        <taxon>Sar</taxon>
        <taxon>Alveolata</taxon>
        <taxon>Perkinsozoa</taxon>
        <taxon>Perkinsea</taxon>
        <taxon>Perkinsida</taxon>
        <taxon>Perkinsidae</taxon>
        <taxon>Perkinsus</taxon>
    </lineage>
</organism>
<protein>
    <recommendedName>
        <fullName evidence="5">Poly [ADP-ribose] polymerase</fullName>
    </recommendedName>
</protein>
<dbReference type="Gene3D" id="3.90.228.10">
    <property type="match status" value="2"/>
</dbReference>
<accession>A0A7J6LF88</accession>
<feature type="signal peptide" evidence="2">
    <location>
        <begin position="1"/>
        <end position="24"/>
    </location>
</feature>
<dbReference type="InterPro" id="IPR036770">
    <property type="entry name" value="Ankyrin_rpt-contain_sf"/>
</dbReference>
<keyword evidence="1" id="KW-1133">Transmembrane helix</keyword>
<keyword evidence="1" id="KW-0472">Membrane</keyword>
<dbReference type="EMBL" id="JABAHT010000331">
    <property type="protein sequence ID" value="KAF4657915.1"/>
    <property type="molecule type" value="Genomic_DNA"/>
</dbReference>
<dbReference type="GO" id="GO:1990404">
    <property type="term" value="F:NAD+-protein mono-ADP-ribosyltransferase activity"/>
    <property type="evidence" value="ECO:0007669"/>
    <property type="project" value="TreeGrafter"/>
</dbReference>
<dbReference type="SMART" id="SM00248">
    <property type="entry name" value="ANK"/>
    <property type="match status" value="3"/>
</dbReference>
<dbReference type="PANTHER" id="PTHR45740:SF2">
    <property type="entry name" value="POLY [ADP-RIBOSE] POLYMERASE"/>
    <property type="match status" value="1"/>
</dbReference>
<dbReference type="Gene3D" id="1.25.40.20">
    <property type="entry name" value="Ankyrin repeat-containing domain"/>
    <property type="match status" value="2"/>
</dbReference>
<keyword evidence="2" id="KW-0732">Signal</keyword>